<dbReference type="Proteomes" id="UP000522333">
    <property type="component" value="Unassembled WGS sequence"/>
</dbReference>
<dbReference type="PANTHER" id="PTHR30441">
    <property type="entry name" value="DUF748 DOMAIN-CONTAINING PROTEIN"/>
    <property type="match status" value="1"/>
</dbReference>
<protein>
    <submittedName>
        <fullName evidence="2">AsmA family protein</fullName>
    </submittedName>
</protein>
<feature type="domain" description="AsmA" evidence="1">
    <location>
        <begin position="3"/>
        <end position="180"/>
    </location>
</feature>
<evidence type="ECO:0000313" key="2">
    <source>
        <dbReference type="EMBL" id="NME51612.1"/>
    </source>
</evidence>
<name>A0A848C8J0_9BACT</name>
<proteinExistence type="predicted"/>
<evidence type="ECO:0000313" key="3">
    <source>
        <dbReference type="Proteomes" id="UP000522333"/>
    </source>
</evidence>
<dbReference type="GO" id="GO:0005886">
    <property type="term" value="C:plasma membrane"/>
    <property type="evidence" value="ECO:0007669"/>
    <property type="project" value="TreeGrafter"/>
</dbReference>
<reference evidence="2 3" key="1">
    <citation type="submission" date="2020-04" db="EMBL/GenBank/DDBJ databases">
        <authorList>
            <person name="Hitch T.C.A."/>
            <person name="Wylensek D."/>
            <person name="Clavel T."/>
        </authorList>
    </citation>
    <scope>NUCLEOTIDE SEQUENCE [LARGE SCALE GENOMIC DNA]</scope>
    <source>
        <strain evidence="2 3">PG-251-APC-1</strain>
    </source>
</reference>
<evidence type="ECO:0000259" key="1">
    <source>
        <dbReference type="Pfam" id="PF05170"/>
    </source>
</evidence>
<sequence>MKRVLCWIGGIVLVLAAVLAIVISQLDTEFISGQISAAVEKATGTPVRFASPPELSLLPPGAKFTAVSWDGVQDGQGMRFTAKGGEAHLELEPLLHGELVIGEVRLDSPSLSLLLPEGKAAAPADAASGNAAGNKPGSEVLLPLELGRLTLSKGSLHVEKGSERYDLRDINLSVENLRNGQDAVLRCDFTYDLLTAGRTLAGTLALDAQAGLFGMAPRVQNLSLTITPSRRGLLPAGLGPVQLQGDASLDTAARQLHLSRLSLSVPHGRVGLTGTLGLDGPAFTGSVLLEGALRKLASALGVQLKPHAQDALLFKGSVTWEGDTLALSQCKGKLDATPLRAELRLHFRDVLAMEGSLSLGKLQLDEYLPLPESGKDAGTAKGKEGKAVAAADKESATSWPTINMRLAMSSLGWKKMHLRDISLALSGSKGDYRLTSFQGVLESGGRLSAGGRADLRNRKYALDLDAAEVALGPLQESLEKPRSVEGLAALKASCTTSGTGADAMMAALSGSGDLRLRNMHIPALTSLLHSVPGPKGAVSDTFEQVHVPFVLRKGEADLAPMTATSPKLQARGQAHASLPRQHLKGTATITTLGLNIPVNYEGPFDNLSFSLDSKFALDAVKGLGSNLLEGGKKAGSAAGDTARGAGNSIGGAVRDAGGAIRGLLGR</sequence>
<dbReference type="RefSeq" id="WP_168935028.1">
    <property type="nucleotide sequence ID" value="NZ_JABAFY010000008.1"/>
</dbReference>
<comment type="caution">
    <text evidence="2">The sequence shown here is derived from an EMBL/GenBank/DDBJ whole genome shotgun (WGS) entry which is preliminary data.</text>
</comment>
<accession>A0A848C8J0</accession>
<dbReference type="Pfam" id="PF05170">
    <property type="entry name" value="AsmA"/>
    <property type="match status" value="2"/>
</dbReference>
<dbReference type="EMBL" id="JABAFY010000008">
    <property type="protein sequence ID" value="NME51612.1"/>
    <property type="molecule type" value="Genomic_DNA"/>
</dbReference>
<dbReference type="InterPro" id="IPR052894">
    <property type="entry name" value="AsmA-related"/>
</dbReference>
<gene>
    <name evidence="2" type="ORF">HF854_03485</name>
</gene>
<dbReference type="GO" id="GO:0090313">
    <property type="term" value="P:regulation of protein targeting to membrane"/>
    <property type="evidence" value="ECO:0007669"/>
    <property type="project" value="TreeGrafter"/>
</dbReference>
<feature type="domain" description="AsmA" evidence="1">
    <location>
        <begin position="354"/>
        <end position="555"/>
    </location>
</feature>
<dbReference type="InterPro" id="IPR007844">
    <property type="entry name" value="AsmA"/>
</dbReference>
<organism evidence="2 3">
    <name type="scientific">Desulfovibrio piger</name>
    <dbReference type="NCBI Taxonomy" id="901"/>
    <lineage>
        <taxon>Bacteria</taxon>
        <taxon>Pseudomonadati</taxon>
        <taxon>Thermodesulfobacteriota</taxon>
        <taxon>Desulfovibrionia</taxon>
        <taxon>Desulfovibrionales</taxon>
        <taxon>Desulfovibrionaceae</taxon>
        <taxon>Desulfovibrio</taxon>
    </lineage>
</organism>
<dbReference type="PANTHER" id="PTHR30441:SF4">
    <property type="entry name" value="PROTEIN ASMA"/>
    <property type="match status" value="1"/>
</dbReference>
<dbReference type="AlphaFoldDB" id="A0A848C8J0"/>